<reference evidence="1 2" key="1">
    <citation type="journal article" date="2019" name="Emerg. Microbes Infect.">
        <title>Comprehensive subspecies identification of 175 nontuberculous mycobacteria species based on 7547 genomic profiles.</title>
        <authorList>
            <person name="Matsumoto Y."/>
            <person name="Kinjo T."/>
            <person name="Motooka D."/>
            <person name="Nabeya D."/>
            <person name="Jung N."/>
            <person name="Uechi K."/>
            <person name="Horii T."/>
            <person name="Iida T."/>
            <person name="Fujita J."/>
            <person name="Nakamura S."/>
        </authorList>
    </citation>
    <scope>NUCLEOTIDE SEQUENCE [LARGE SCALE GENOMIC DNA]</scope>
    <source>
        <strain evidence="1 2">JCM 13574</strain>
    </source>
</reference>
<protein>
    <submittedName>
        <fullName evidence="1">Putative lipase</fullName>
    </submittedName>
</protein>
<dbReference type="InterPro" id="IPR005152">
    <property type="entry name" value="Lipase_secreted"/>
</dbReference>
<dbReference type="SUPFAM" id="SSF53474">
    <property type="entry name" value="alpha/beta-Hydrolases"/>
    <property type="match status" value="1"/>
</dbReference>
<keyword evidence="2" id="KW-1185">Reference proteome</keyword>
<dbReference type="KEGG" id="mmag:MMAD_19870"/>
<dbReference type="PIRSF" id="PIRSF029171">
    <property type="entry name" value="Esterase_LipA"/>
    <property type="match status" value="1"/>
</dbReference>
<dbReference type="PANTHER" id="PTHR34853:SF1">
    <property type="entry name" value="LIPASE 5"/>
    <property type="match status" value="1"/>
</dbReference>
<dbReference type="GO" id="GO:0004806">
    <property type="term" value="F:triacylglycerol lipase activity"/>
    <property type="evidence" value="ECO:0007669"/>
    <property type="project" value="InterPro"/>
</dbReference>
<organism evidence="1 2">
    <name type="scientific">Mycolicibacterium madagascariense</name>
    <dbReference type="NCBI Taxonomy" id="212765"/>
    <lineage>
        <taxon>Bacteria</taxon>
        <taxon>Bacillati</taxon>
        <taxon>Actinomycetota</taxon>
        <taxon>Actinomycetes</taxon>
        <taxon>Mycobacteriales</taxon>
        <taxon>Mycobacteriaceae</taxon>
        <taxon>Mycolicibacterium</taxon>
    </lineage>
</organism>
<sequence length="352" mass="36596">MAEEPIPLATYSVVQQVADRAVKIRYGSTSGIDGSPTTVSGVLFVPKGTAPQGGWPIASIGHPTVGLDSECAPSSYPGLMGNAGTIAQFLTFGYVVVMTDYQGLGTPGPHPYLDPTTEANDVIDAVRAARAVVPETSDTWVGYGVSQGGQAVWAANEEAAEYGRGLRLVGTMSIAPATDLRPLVDAMQAGTLTVEQKVLVPMVLKGLQVRHPELDLDDYLHGVMARSVDAFIGCEGENSSQRGIIAQGAPASDFMPSSPQAADRLRQWFGADVLPRRPASAPMLVGYGDADPIVLPQWTATAVARACALGDVIDAHVAPGQGHGTLDLGSALFDWVSGRVAGTPPPNTCPPA</sequence>
<dbReference type="Pfam" id="PF03583">
    <property type="entry name" value="LIP"/>
    <property type="match status" value="1"/>
</dbReference>
<dbReference type="EMBL" id="AP022610">
    <property type="protein sequence ID" value="BBZ27692.1"/>
    <property type="molecule type" value="Genomic_DNA"/>
</dbReference>
<evidence type="ECO:0000313" key="2">
    <source>
        <dbReference type="Proteomes" id="UP000466517"/>
    </source>
</evidence>
<dbReference type="GO" id="GO:0016042">
    <property type="term" value="P:lipid catabolic process"/>
    <property type="evidence" value="ECO:0007669"/>
    <property type="project" value="InterPro"/>
</dbReference>
<proteinExistence type="predicted"/>
<dbReference type="PANTHER" id="PTHR34853">
    <property type="match status" value="1"/>
</dbReference>
<dbReference type="InterPro" id="IPR029058">
    <property type="entry name" value="AB_hydrolase_fold"/>
</dbReference>
<gene>
    <name evidence="1" type="ORF">MMAD_19870</name>
</gene>
<accession>A0A7I7XES4</accession>
<dbReference type="AlphaFoldDB" id="A0A7I7XES4"/>
<dbReference type="Proteomes" id="UP000466517">
    <property type="component" value="Chromosome"/>
</dbReference>
<dbReference type="Gene3D" id="3.40.50.1820">
    <property type="entry name" value="alpha/beta hydrolase"/>
    <property type="match status" value="2"/>
</dbReference>
<name>A0A7I7XES4_9MYCO</name>
<evidence type="ECO:0000313" key="1">
    <source>
        <dbReference type="EMBL" id="BBZ27692.1"/>
    </source>
</evidence>